<dbReference type="EMBL" id="CP073100">
    <property type="protein sequence ID" value="QUE51875.1"/>
    <property type="molecule type" value="Genomic_DNA"/>
</dbReference>
<gene>
    <name evidence="1" type="ORF">KBB96_03055</name>
</gene>
<dbReference type="RefSeq" id="WP_211632114.1">
    <property type="nucleotide sequence ID" value="NZ_CP073100.1"/>
</dbReference>
<organism evidence="1 2">
    <name type="scientific">Luteolibacter ambystomatis</name>
    <dbReference type="NCBI Taxonomy" id="2824561"/>
    <lineage>
        <taxon>Bacteria</taxon>
        <taxon>Pseudomonadati</taxon>
        <taxon>Verrucomicrobiota</taxon>
        <taxon>Verrucomicrobiia</taxon>
        <taxon>Verrucomicrobiales</taxon>
        <taxon>Verrucomicrobiaceae</taxon>
        <taxon>Luteolibacter</taxon>
    </lineage>
</organism>
<proteinExistence type="predicted"/>
<name>A0A975J0P8_9BACT</name>
<sequence length="118" mass="13891">MSSRTYICVSCRWARRAEAAFGLVTELRCPLCQGGLWELSRRWRIPRKTDDDGWRELAVKVERDAAEWLPRRQLMGIAKLARLDEQISALEKQAASKGRNIRLKRLHRERAEVVVRYR</sequence>
<evidence type="ECO:0000313" key="1">
    <source>
        <dbReference type="EMBL" id="QUE51875.1"/>
    </source>
</evidence>
<evidence type="ECO:0000313" key="2">
    <source>
        <dbReference type="Proteomes" id="UP000676169"/>
    </source>
</evidence>
<dbReference type="KEGG" id="lamb:KBB96_03055"/>
<protein>
    <submittedName>
        <fullName evidence="1">Uncharacterized protein</fullName>
    </submittedName>
</protein>
<keyword evidence="2" id="KW-1185">Reference proteome</keyword>
<dbReference type="Proteomes" id="UP000676169">
    <property type="component" value="Chromosome"/>
</dbReference>
<dbReference type="AlphaFoldDB" id="A0A975J0P8"/>
<accession>A0A975J0P8</accession>
<reference evidence="1" key="1">
    <citation type="submission" date="2021-04" db="EMBL/GenBank/DDBJ databases">
        <title>Luteolibacter sp. 32A isolated from the skin of an Anderson's salamander (Ambystoma andersonii).</title>
        <authorList>
            <person name="Spergser J."/>
            <person name="Busse H.-J."/>
        </authorList>
    </citation>
    <scope>NUCLEOTIDE SEQUENCE</scope>
    <source>
        <strain evidence="1">32A</strain>
    </source>
</reference>